<evidence type="ECO:0000256" key="2">
    <source>
        <dbReference type="ARBA" id="ARBA00023125"/>
    </source>
</evidence>
<proteinExistence type="predicted"/>
<keyword evidence="1" id="KW-0229">DNA integration</keyword>
<dbReference type="SUPFAM" id="SSF56349">
    <property type="entry name" value="DNA breaking-rejoining enzymes"/>
    <property type="match status" value="1"/>
</dbReference>
<name>A0AA37HE93_9HYPH</name>
<dbReference type="InterPro" id="IPR013762">
    <property type="entry name" value="Integrase-like_cat_sf"/>
</dbReference>
<dbReference type="RefSeq" id="WP_238192502.1">
    <property type="nucleotide sequence ID" value="NZ_BPQJ01000025.1"/>
</dbReference>
<sequence>MATIRKLRGRWQASVRRKGMQPRSKSFDSKSEAERWARTLEAELDRSGALPDTRPAERTTLAQILERYRDEISPTKRSHVTEVARINGILRRPICHRTLTLLSTADVAAYRDERLKIVAPATVIREMNTISHAIDTARREWNIHLAQNPCKLVRRPVPPRGRTRRLEGNEEQILLAAADAGRTPYLRPLIVLAIETGMRRGEILSLRWEHIDLEQRVAHLPMTKNGNSRDVPLSTRAVETLRALRTGESETVFSLAPNTVRLAWDRLTRRVGLKDLHLHDLRHEAVSRLFEKGFNVAEVATISGHRELRMLQRYTHLRAADLASRLG</sequence>
<protein>
    <submittedName>
        <fullName evidence="6">Tyrosine recombinase XerC</fullName>
    </submittedName>
</protein>
<dbReference type="Pfam" id="PF00589">
    <property type="entry name" value="Phage_integrase"/>
    <property type="match status" value="1"/>
</dbReference>
<dbReference type="EMBL" id="BPQJ01000025">
    <property type="protein sequence ID" value="GJD64396.1"/>
    <property type="molecule type" value="Genomic_DNA"/>
</dbReference>
<dbReference type="InterPro" id="IPR050090">
    <property type="entry name" value="Tyrosine_recombinase_XerCD"/>
</dbReference>
<dbReference type="Proteomes" id="UP001055286">
    <property type="component" value="Unassembled WGS sequence"/>
</dbReference>
<feature type="compositionally biased region" description="Basic residues" evidence="4">
    <location>
        <begin position="11"/>
        <end position="20"/>
    </location>
</feature>
<dbReference type="PANTHER" id="PTHR30349:SF94">
    <property type="entry name" value="INTEGRASE_RECOMBINASE HI_1414-RELATED"/>
    <property type="match status" value="1"/>
</dbReference>
<evidence type="ECO:0000256" key="1">
    <source>
        <dbReference type="ARBA" id="ARBA00022908"/>
    </source>
</evidence>
<gene>
    <name evidence="6" type="primary">xerC_4</name>
    <name evidence="6" type="ORF">MPEAHAMD_4577</name>
</gene>
<feature type="domain" description="Tyr recombinase" evidence="5">
    <location>
        <begin position="161"/>
        <end position="327"/>
    </location>
</feature>
<evidence type="ECO:0000313" key="7">
    <source>
        <dbReference type="Proteomes" id="UP001055286"/>
    </source>
</evidence>
<evidence type="ECO:0000259" key="5">
    <source>
        <dbReference type="PROSITE" id="PS51898"/>
    </source>
</evidence>
<keyword evidence="3" id="KW-0233">DNA recombination</keyword>
<accession>A0AA37HE93</accession>
<dbReference type="InterPro" id="IPR010998">
    <property type="entry name" value="Integrase_recombinase_N"/>
</dbReference>
<dbReference type="AlphaFoldDB" id="A0AA37HE93"/>
<reference evidence="6" key="1">
    <citation type="journal article" date="2016" name="Front. Microbiol.">
        <title>Genome Sequence of the Piezophilic, Mesophilic Sulfate-Reducing Bacterium Desulfovibrio indicus J2T.</title>
        <authorList>
            <person name="Cao J."/>
            <person name="Maignien L."/>
            <person name="Shao Z."/>
            <person name="Alain K."/>
            <person name="Jebbar M."/>
        </authorList>
    </citation>
    <scope>NUCLEOTIDE SEQUENCE</scope>
    <source>
        <strain evidence="6">JCM 32048</strain>
    </source>
</reference>
<feature type="region of interest" description="Disordered" evidence="4">
    <location>
        <begin position="11"/>
        <end position="32"/>
    </location>
</feature>
<keyword evidence="7" id="KW-1185">Reference proteome</keyword>
<organism evidence="6 7">
    <name type="scientific">Methylobacterium frigidaeris</name>
    <dbReference type="NCBI Taxonomy" id="2038277"/>
    <lineage>
        <taxon>Bacteria</taxon>
        <taxon>Pseudomonadati</taxon>
        <taxon>Pseudomonadota</taxon>
        <taxon>Alphaproteobacteria</taxon>
        <taxon>Hyphomicrobiales</taxon>
        <taxon>Methylobacteriaceae</taxon>
        <taxon>Methylobacterium</taxon>
    </lineage>
</organism>
<dbReference type="GO" id="GO:0003677">
    <property type="term" value="F:DNA binding"/>
    <property type="evidence" value="ECO:0007669"/>
    <property type="project" value="UniProtKB-KW"/>
</dbReference>
<comment type="caution">
    <text evidence="6">The sequence shown here is derived from an EMBL/GenBank/DDBJ whole genome shotgun (WGS) entry which is preliminary data.</text>
</comment>
<dbReference type="PANTHER" id="PTHR30349">
    <property type="entry name" value="PHAGE INTEGRASE-RELATED"/>
    <property type="match status" value="1"/>
</dbReference>
<dbReference type="GO" id="GO:0015074">
    <property type="term" value="P:DNA integration"/>
    <property type="evidence" value="ECO:0007669"/>
    <property type="project" value="UniProtKB-KW"/>
</dbReference>
<dbReference type="PROSITE" id="PS51898">
    <property type="entry name" value="TYR_RECOMBINASE"/>
    <property type="match status" value="1"/>
</dbReference>
<evidence type="ECO:0000256" key="4">
    <source>
        <dbReference type="SAM" id="MobiDB-lite"/>
    </source>
</evidence>
<keyword evidence="2" id="KW-0238">DNA-binding</keyword>
<dbReference type="InterPro" id="IPR002104">
    <property type="entry name" value="Integrase_catalytic"/>
</dbReference>
<evidence type="ECO:0000313" key="6">
    <source>
        <dbReference type="EMBL" id="GJD64396.1"/>
    </source>
</evidence>
<evidence type="ECO:0000256" key="3">
    <source>
        <dbReference type="ARBA" id="ARBA00023172"/>
    </source>
</evidence>
<dbReference type="GO" id="GO:0006310">
    <property type="term" value="P:DNA recombination"/>
    <property type="evidence" value="ECO:0007669"/>
    <property type="project" value="UniProtKB-KW"/>
</dbReference>
<reference evidence="6" key="2">
    <citation type="submission" date="2021-08" db="EMBL/GenBank/DDBJ databases">
        <authorList>
            <person name="Tani A."/>
            <person name="Ola A."/>
            <person name="Ogura Y."/>
            <person name="Katsura K."/>
            <person name="Hayashi T."/>
        </authorList>
    </citation>
    <scope>NUCLEOTIDE SEQUENCE</scope>
    <source>
        <strain evidence="6">JCM 32048</strain>
    </source>
</reference>
<dbReference type="InterPro" id="IPR011010">
    <property type="entry name" value="DNA_brk_join_enz"/>
</dbReference>
<dbReference type="CDD" id="cd00796">
    <property type="entry name" value="INT_Rci_Hp1_C"/>
    <property type="match status" value="1"/>
</dbReference>
<dbReference type="Gene3D" id="1.10.443.10">
    <property type="entry name" value="Intergrase catalytic core"/>
    <property type="match status" value="1"/>
</dbReference>
<dbReference type="Gene3D" id="1.10.150.130">
    <property type="match status" value="1"/>
</dbReference>